<dbReference type="EMBL" id="CBTK010000317">
    <property type="protein sequence ID" value="CDH47781.1"/>
    <property type="molecule type" value="Genomic_DNA"/>
</dbReference>
<reference evidence="1 2" key="1">
    <citation type="journal article" date="2014" name="ISME J.">
        <title>Candidatus Competibacter-lineage genomes retrieved from metagenomes reveal functional metabolic diversity.</title>
        <authorList>
            <person name="McIlroy S.J."/>
            <person name="Albertsen M."/>
            <person name="Andresen E.K."/>
            <person name="Saunders A.M."/>
            <person name="Kristiansen R."/>
            <person name="Stokholm-Bjerregaard M."/>
            <person name="Nielsen K.L."/>
            <person name="Nielsen P.H."/>
        </authorList>
    </citation>
    <scope>NUCLEOTIDE SEQUENCE [LARGE SCALE GENOMIC DNA]</scope>
    <source>
        <strain evidence="1 2">Run_B_J11</strain>
    </source>
</reference>
<keyword evidence="2" id="KW-1185">Reference proteome</keyword>
<dbReference type="AlphaFoldDB" id="A0A7U7GGK1"/>
<evidence type="ECO:0000313" key="2">
    <source>
        <dbReference type="Proteomes" id="UP000019184"/>
    </source>
</evidence>
<accession>A0A7U7GGK1</accession>
<proteinExistence type="predicted"/>
<sequence>MFQSDKVELIGCRKTSDFRQDIDVFIFDRELRKKRVESLYGRFSDSRMALLPRRIF</sequence>
<gene>
    <name evidence="1" type="ORF">BN874_970007</name>
</gene>
<dbReference type="Proteomes" id="UP000019184">
    <property type="component" value="Unassembled WGS sequence"/>
</dbReference>
<protein>
    <submittedName>
        <fullName evidence="1">Uncharacterized protein</fullName>
    </submittedName>
</protein>
<comment type="caution">
    <text evidence="1">The sequence shown here is derived from an EMBL/GenBank/DDBJ whole genome shotgun (WGS) entry which is preliminary data.</text>
</comment>
<evidence type="ECO:0000313" key="1">
    <source>
        <dbReference type="EMBL" id="CDH47781.1"/>
    </source>
</evidence>
<organism evidence="1 2">
    <name type="scientific">Candidatus Contendobacter odensis Run_B_J11</name>
    <dbReference type="NCBI Taxonomy" id="1400861"/>
    <lineage>
        <taxon>Bacteria</taxon>
        <taxon>Pseudomonadati</taxon>
        <taxon>Pseudomonadota</taxon>
        <taxon>Gammaproteobacteria</taxon>
        <taxon>Candidatus Competibacteraceae</taxon>
        <taxon>Candidatus Contendibacter</taxon>
    </lineage>
</organism>
<name>A0A7U7GGK1_9GAMM</name>